<organism evidence="1">
    <name type="scientific">Solanum lycopersicum</name>
    <name type="common">Tomato</name>
    <name type="synonym">Lycopersicon esculentum</name>
    <dbReference type="NCBI Taxonomy" id="4081"/>
    <lineage>
        <taxon>Eukaryota</taxon>
        <taxon>Viridiplantae</taxon>
        <taxon>Streptophyta</taxon>
        <taxon>Embryophyta</taxon>
        <taxon>Tracheophyta</taxon>
        <taxon>Spermatophyta</taxon>
        <taxon>Magnoliopsida</taxon>
        <taxon>eudicotyledons</taxon>
        <taxon>Gunneridae</taxon>
        <taxon>Pentapetalae</taxon>
        <taxon>asterids</taxon>
        <taxon>lamiids</taxon>
        <taxon>Solanales</taxon>
        <taxon>Solanaceae</taxon>
        <taxon>Solanoideae</taxon>
        <taxon>Solaneae</taxon>
        <taxon>Solanum</taxon>
        <taxon>Solanum subgen. Lycopersicon</taxon>
    </lineage>
</organism>
<name>A0A3Q7GVX2_SOLLC</name>
<accession>A0A3Q7GVX2</accession>
<reference evidence="1" key="1">
    <citation type="journal article" date="2012" name="Nature">
        <title>The tomato genome sequence provides insights into fleshy fruit evolution.</title>
        <authorList>
            <consortium name="Tomato Genome Consortium"/>
        </authorList>
    </citation>
    <scope>NUCLEOTIDE SEQUENCE [LARGE SCALE GENOMIC DNA]</scope>
    <source>
        <strain evidence="1">cv. Heinz 1706</strain>
    </source>
</reference>
<dbReference type="InParanoid" id="A0A3Q7GVX2"/>
<protein>
    <submittedName>
        <fullName evidence="1">Uncharacterized protein</fullName>
    </submittedName>
</protein>
<sequence>MGRVLADNFVDRAEKFKLPRMAEAKMMQRGSNNKYSAPQQDGLFSKCWIALFLSLSFISNASAELFDENPISF</sequence>
<proteinExistence type="predicted"/>
<evidence type="ECO:0000313" key="1">
    <source>
        <dbReference type="EnsemblPlants" id="Solyc06g051815.1.1"/>
    </source>
</evidence>
<evidence type="ECO:0000313" key="2">
    <source>
        <dbReference type="Proteomes" id="UP000004994"/>
    </source>
</evidence>
<dbReference type="Proteomes" id="UP000004994">
    <property type="component" value="Chromosome 6"/>
</dbReference>
<dbReference type="AlphaFoldDB" id="A0A3Q7GVX2"/>
<keyword evidence="2" id="KW-1185">Reference proteome</keyword>
<dbReference type="Gramene" id="Solyc06g051815.1.1">
    <property type="protein sequence ID" value="Solyc06g051815.1.1"/>
    <property type="gene ID" value="Solyc06g051815.1"/>
</dbReference>
<dbReference type="EnsemblPlants" id="Solyc06g051815.1.1">
    <property type="protein sequence ID" value="Solyc06g051815.1.1"/>
    <property type="gene ID" value="Solyc06g051815.1"/>
</dbReference>
<reference evidence="1" key="2">
    <citation type="submission" date="2019-01" db="UniProtKB">
        <authorList>
            <consortium name="EnsemblPlants"/>
        </authorList>
    </citation>
    <scope>IDENTIFICATION</scope>
    <source>
        <strain evidence="1">cv. Heinz 1706</strain>
    </source>
</reference>